<evidence type="ECO:0000313" key="1">
    <source>
        <dbReference type="EMBL" id="QBQ74823.1"/>
    </source>
</evidence>
<gene>
    <name evidence="1" type="ORF">BcepSauron_443</name>
</gene>
<keyword evidence="1" id="KW-0378">Hydrolase</keyword>
<name>A0A482MNN9_9CAUD</name>
<keyword evidence="1" id="KW-0067">ATP-binding</keyword>
<sequence length="140" mass="16416">MVMQRRYLNEDQIQILELVAHKLEESGVVDHGDEYLCLTIEDIARRSDCEYRNQAAIELADMIEESLVDAMGNGHTMCSWVYHQFGKPTAGRNENECIVDREAHRELCQRLDRHSNQCRLGWVKTMLQRGYIEWEDHHVA</sequence>
<organism evidence="1 2">
    <name type="scientific">Burkholderia phage BcepSauron</name>
    <dbReference type="NCBI Taxonomy" id="2530033"/>
    <lineage>
        <taxon>Viruses</taxon>
        <taxon>Duplodnaviria</taxon>
        <taxon>Heunggongvirae</taxon>
        <taxon>Uroviricota</taxon>
        <taxon>Caudoviricetes</taxon>
        <taxon>Sarumanvirus</taxon>
        <taxon>Sarumanvirus bcepsauron</taxon>
    </lineage>
</organism>
<proteinExistence type="predicted"/>
<protein>
    <submittedName>
        <fullName evidence="1">DNA helicase</fullName>
    </submittedName>
</protein>
<reference evidence="1 2" key="1">
    <citation type="submission" date="2019-02" db="EMBL/GenBank/DDBJ databases">
        <title>Complete genome sequence of Burkholderia cenocepacia phage BcepSauron.</title>
        <authorList>
            <person name="Park K."/>
            <person name="Gonzalez C."/>
            <person name="Liu M."/>
            <person name="Gill J."/>
        </authorList>
    </citation>
    <scope>NUCLEOTIDE SEQUENCE [LARGE SCALE GENOMIC DNA]</scope>
</reference>
<dbReference type="GO" id="GO:0004386">
    <property type="term" value="F:helicase activity"/>
    <property type="evidence" value="ECO:0007669"/>
    <property type="project" value="UniProtKB-KW"/>
</dbReference>
<dbReference type="Proteomes" id="UP000301424">
    <property type="component" value="Segment"/>
</dbReference>
<keyword evidence="1" id="KW-0547">Nucleotide-binding</keyword>
<evidence type="ECO:0000313" key="2">
    <source>
        <dbReference type="Proteomes" id="UP000301424"/>
    </source>
</evidence>
<accession>A0A482MNN9</accession>
<keyword evidence="2" id="KW-1185">Reference proteome</keyword>
<dbReference type="EMBL" id="MK552141">
    <property type="protein sequence ID" value="QBQ74823.1"/>
    <property type="molecule type" value="Genomic_DNA"/>
</dbReference>
<keyword evidence="1" id="KW-0347">Helicase</keyword>